<evidence type="ECO:0000256" key="1">
    <source>
        <dbReference type="SAM" id="MobiDB-lite"/>
    </source>
</evidence>
<name>A0A3S5BSZ8_9PLAT</name>
<evidence type="ECO:0000313" key="3">
    <source>
        <dbReference type="Proteomes" id="UP000784294"/>
    </source>
</evidence>
<protein>
    <submittedName>
        <fullName evidence="2">Uncharacterized protein</fullName>
    </submittedName>
</protein>
<dbReference type="Proteomes" id="UP000784294">
    <property type="component" value="Unassembled WGS sequence"/>
</dbReference>
<reference evidence="2" key="1">
    <citation type="submission" date="2018-11" db="EMBL/GenBank/DDBJ databases">
        <authorList>
            <consortium name="Pathogen Informatics"/>
        </authorList>
    </citation>
    <scope>NUCLEOTIDE SEQUENCE</scope>
</reference>
<dbReference type="AlphaFoldDB" id="A0A3S5BSZ8"/>
<accession>A0A3S5BSZ8</accession>
<organism evidence="2 3">
    <name type="scientific">Protopolystoma xenopodis</name>
    <dbReference type="NCBI Taxonomy" id="117903"/>
    <lineage>
        <taxon>Eukaryota</taxon>
        <taxon>Metazoa</taxon>
        <taxon>Spiralia</taxon>
        <taxon>Lophotrochozoa</taxon>
        <taxon>Platyhelminthes</taxon>
        <taxon>Monogenea</taxon>
        <taxon>Polyopisthocotylea</taxon>
        <taxon>Polystomatidea</taxon>
        <taxon>Polystomatidae</taxon>
        <taxon>Protopolystoma</taxon>
    </lineage>
</organism>
<feature type="region of interest" description="Disordered" evidence="1">
    <location>
        <begin position="109"/>
        <end position="129"/>
    </location>
</feature>
<comment type="caution">
    <text evidence="2">The sequence shown here is derived from an EMBL/GenBank/DDBJ whole genome shotgun (WGS) entry which is preliminary data.</text>
</comment>
<dbReference type="EMBL" id="CAAALY010030490">
    <property type="protein sequence ID" value="VEL16957.1"/>
    <property type="molecule type" value="Genomic_DNA"/>
</dbReference>
<proteinExistence type="predicted"/>
<sequence>MSTKYVKCSLSCDHSCSLCLRSCFKKRARLRERPTLLVATNGARFVYSQVDASLHWQLGRMSLCCNSRVQRRRWRYALTCCRGRTVTVGGVGVYEVVCQPRVLLDPAWKKRKQESGRSSENQDPTPTYPVEIHQKREDSEGSTFLLQHSSISSQPPLGAAASVHSAYALLHYLAHPVSTIPILLILLNSRFLVTTREHTSAKLNVEAAETAFTV</sequence>
<feature type="compositionally biased region" description="Polar residues" evidence="1">
    <location>
        <begin position="116"/>
        <end position="125"/>
    </location>
</feature>
<gene>
    <name evidence="2" type="ORF">PXEA_LOCUS10397</name>
</gene>
<evidence type="ECO:0000313" key="2">
    <source>
        <dbReference type="EMBL" id="VEL16957.1"/>
    </source>
</evidence>
<keyword evidence="3" id="KW-1185">Reference proteome</keyword>